<evidence type="ECO:0000259" key="1">
    <source>
        <dbReference type="PROSITE" id="PS50076"/>
    </source>
</evidence>
<comment type="caution">
    <text evidence="2">The sequence shown here is derived from an EMBL/GenBank/DDBJ whole genome shotgun (WGS) entry which is preliminary data.</text>
</comment>
<feature type="domain" description="J" evidence="1">
    <location>
        <begin position="192"/>
        <end position="256"/>
    </location>
</feature>
<gene>
    <name evidence="2" type="ORF">H6P81_018369</name>
</gene>
<name>A0AAV7E0V7_ARIFI</name>
<proteinExistence type="predicted"/>
<dbReference type="SMART" id="SM00271">
    <property type="entry name" value="DnaJ"/>
    <property type="match status" value="1"/>
</dbReference>
<dbReference type="Gene3D" id="1.10.287.110">
    <property type="entry name" value="DnaJ domain"/>
    <property type="match status" value="1"/>
</dbReference>
<dbReference type="PRINTS" id="PR00625">
    <property type="entry name" value="JDOMAIN"/>
</dbReference>
<dbReference type="PANTHER" id="PTHR45376:SF1">
    <property type="entry name" value="CHAPERONE DNAJ-DOMAIN SUPERFAMILY PROTEIN-RELATED"/>
    <property type="match status" value="1"/>
</dbReference>
<dbReference type="Pfam" id="PF00226">
    <property type="entry name" value="DnaJ"/>
    <property type="match status" value="1"/>
</dbReference>
<dbReference type="SUPFAM" id="SSF46565">
    <property type="entry name" value="Chaperone J-domain"/>
    <property type="match status" value="1"/>
</dbReference>
<evidence type="ECO:0000313" key="3">
    <source>
        <dbReference type="Proteomes" id="UP000825729"/>
    </source>
</evidence>
<dbReference type="PANTHER" id="PTHR45376">
    <property type="entry name" value="CHAPERONE DNAJ-DOMAIN SUPERFAMILY PROTEIN-RELATED"/>
    <property type="match status" value="1"/>
</dbReference>
<keyword evidence="3" id="KW-1185">Reference proteome</keyword>
<organism evidence="2 3">
    <name type="scientific">Aristolochia fimbriata</name>
    <name type="common">White veined hardy Dutchman's pipe vine</name>
    <dbReference type="NCBI Taxonomy" id="158543"/>
    <lineage>
        <taxon>Eukaryota</taxon>
        <taxon>Viridiplantae</taxon>
        <taxon>Streptophyta</taxon>
        <taxon>Embryophyta</taxon>
        <taxon>Tracheophyta</taxon>
        <taxon>Spermatophyta</taxon>
        <taxon>Magnoliopsida</taxon>
        <taxon>Magnoliidae</taxon>
        <taxon>Piperales</taxon>
        <taxon>Aristolochiaceae</taxon>
        <taxon>Aristolochia</taxon>
    </lineage>
</organism>
<reference evidence="2 3" key="1">
    <citation type="submission" date="2021-07" db="EMBL/GenBank/DDBJ databases">
        <title>The Aristolochia fimbriata genome: insights into angiosperm evolution, floral development and chemical biosynthesis.</title>
        <authorList>
            <person name="Jiao Y."/>
        </authorList>
    </citation>
    <scope>NUCLEOTIDE SEQUENCE [LARGE SCALE GENOMIC DNA]</scope>
    <source>
        <strain evidence="2">IBCAS-2021</strain>
        <tissue evidence="2">Leaf</tissue>
    </source>
</reference>
<dbReference type="Proteomes" id="UP000825729">
    <property type="component" value="Unassembled WGS sequence"/>
</dbReference>
<dbReference type="InterPro" id="IPR036869">
    <property type="entry name" value="J_dom_sf"/>
</dbReference>
<sequence>MSAAVKTSLKNSQFVAVPVRVASFHSTPVSERRRRTNWDSGFAKYARTSRRMDAKRTLLRNVSAYAELLFQSWKAGEDEREGPSCRGPSWFTKGYSARGKKWNSNGPEESQWDSYRSKGKGHTRFCDSDDEDVETVFQSAFRGERVYYWSFSSGGNFHWKSSWTDYSRFRFEDEYDHSSTGYHRSSVSDSSSERLALGLSATGPVQLEEIKSAYRACALKWHPDRHQGAAKAAAEEKFKHCSAAYKTLCDKFAMAR</sequence>
<dbReference type="EMBL" id="JAINDJ010000007">
    <property type="protein sequence ID" value="KAG9442515.1"/>
    <property type="molecule type" value="Genomic_DNA"/>
</dbReference>
<evidence type="ECO:0000313" key="2">
    <source>
        <dbReference type="EMBL" id="KAG9442515.1"/>
    </source>
</evidence>
<dbReference type="InterPro" id="IPR001623">
    <property type="entry name" value="DnaJ_domain"/>
</dbReference>
<dbReference type="AlphaFoldDB" id="A0AAV7E0V7"/>
<dbReference type="PROSITE" id="PS50076">
    <property type="entry name" value="DNAJ_2"/>
    <property type="match status" value="1"/>
</dbReference>
<accession>A0AAV7E0V7</accession>
<dbReference type="CDD" id="cd06257">
    <property type="entry name" value="DnaJ"/>
    <property type="match status" value="1"/>
</dbReference>
<protein>
    <recommendedName>
        <fullName evidence="1">J domain-containing protein</fullName>
    </recommendedName>
</protein>